<accession>A0A815B702</accession>
<dbReference type="AlphaFoldDB" id="A0A815B702"/>
<dbReference type="EMBL" id="CAJNOH010000126">
    <property type="protein sequence ID" value="CAF0891272.1"/>
    <property type="molecule type" value="Genomic_DNA"/>
</dbReference>
<keyword evidence="4" id="KW-1185">Reference proteome</keyword>
<dbReference type="Pfam" id="PF04908">
    <property type="entry name" value="SH3BGR"/>
    <property type="match status" value="1"/>
</dbReference>
<proteinExistence type="inferred from homology"/>
<evidence type="ECO:0000313" key="2">
    <source>
        <dbReference type="EMBL" id="CAF0891272.1"/>
    </source>
</evidence>
<dbReference type="InterPro" id="IPR006993">
    <property type="entry name" value="Glut_rich_SH3-bd"/>
</dbReference>
<sequence length="232" mass="27263">MVLRVYFISTTGRRDIRKGQIHVFSVLSSWKFPYQAIDVAAPENENDRNFVIDTGKKSEDGKVVLPQIFQEEKCCGDYLDFLNAIEDEKLQLFLQELNKQEFNIIKQKEKTMIDETTTKVIHFYYQSINVTYLDLRLIHSLLTITYTSIPDSNRSMLNAEYRAFESILRHSPRSEFDPMASSLDIAEQMRASFQFDVIVSHPAQCQVKKQIYEYEEQTVETYWIYHRSGNIN</sequence>
<dbReference type="EMBL" id="CAJNOL010001024">
    <property type="protein sequence ID" value="CAF1268192.1"/>
    <property type="molecule type" value="Genomic_DNA"/>
</dbReference>
<dbReference type="Proteomes" id="UP000663854">
    <property type="component" value="Unassembled WGS sequence"/>
</dbReference>
<dbReference type="PANTHER" id="PTHR12232:SF15">
    <property type="entry name" value="SH3 DOMAIN-BINDING GLUTAMIC ACID-RICH PROTEIN HOMOLOG"/>
    <property type="match status" value="1"/>
</dbReference>
<name>A0A815B702_9BILA</name>
<dbReference type="Gene3D" id="3.40.30.10">
    <property type="entry name" value="Glutaredoxin"/>
    <property type="match status" value="1"/>
</dbReference>
<evidence type="ECO:0000256" key="1">
    <source>
        <dbReference type="ARBA" id="ARBA00007764"/>
    </source>
</evidence>
<reference evidence="3" key="1">
    <citation type="submission" date="2021-02" db="EMBL/GenBank/DDBJ databases">
        <authorList>
            <person name="Nowell W R."/>
        </authorList>
    </citation>
    <scope>NUCLEOTIDE SEQUENCE</scope>
</reference>
<comment type="caution">
    <text evidence="3">The sequence shown here is derived from an EMBL/GenBank/DDBJ whole genome shotgun (WGS) entry which is preliminary data.</text>
</comment>
<evidence type="ECO:0000313" key="4">
    <source>
        <dbReference type="Proteomes" id="UP000663870"/>
    </source>
</evidence>
<dbReference type="Proteomes" id="UP000663870">
    <property type="component" value="Unassembled WGS sequence"/>
</dbReference>
<organism evidence="3 4">
    <name type="scientific">Rotaria sordida</name>
    <dbReference type="NCBI Taxonomy" id="392033"/>
    <lineage>
        <taxon>Eukaryota</taxon>
        <taxon>Metazoa</taxon>
        <taxon>Spiralia</taxon>
        <taxon>Gnathifera</taxon>
        <taxon>Rotifera</taxon>
        <taxon>Eurotatoria</taxon>
        <taxon>Bdelloidea</taxon>
        <taxon>Philodinida</taxon>
        <taxon>Philodinidae</taxon>
        <taxon>Rotaria</taxon>
    </lineage>
</organism>
<gene>
    <name evidence="3" type="ORF">JXQ802_LOCUS27848</name>
    <name evidence="2" type="ORF">PYM288_LOCUS9035</name>
</gene>
<evidence type="ECO:0000313" key="3">
    <source>
        <dbReference type="EMBL" id="CAF1268192.1"/>
    </source>
</evidence>
<dbReference type="SUPFAM" id="SSF52833">
    <property type="entry name" value="Thioredoxin-like"/>
    <property type="match status" value="1"/>
</dbReference>
<comment type="similarity">
    <text evidence="1">Belongs to the SH3BGR family.</text>
</comment>
<dbReference type="GO" id="GO:0005737">
    <property type="term" value="C:cytoplasm"/>
    <property type="evidence" value="ECO:0007669"/>
    <property type="project" value="TreeGrafter"/>
</dbReference>
<protein>
    <submittedName>
        <fullName evidence="3">Uncharacterized protein</fullName>
    </submittedName>
</protein>
<dbReference type="InterPro" id="IPR051033">
    <property type="entry name" value="SH3BGR"/>
</dbReference>
<dbReference type="PANTHER" id="PTHR12232">
    <property type="entry name" value="SH3 DOMAIN-BINDING GLUTAMIC ACID-RICH-LIKE PROTEIN"/>
    <property type="match status" value="1"/>
</dbReference>
<dbReference type="InterPro" id="IPR036249">
    <property type="entry name" value="Thioredoxin-like_sf"/>
</dbReference>